<evidence type="ECO:0000256" key="1">
    <source>
        <dbReference type="ARBA" id="ARBA00004651"/>
    </source>
</evidence>
<name>A0A1F2P2U7_9EURY</name>
<dbReference type="Gene3D" id="1.10.3470.10">
    <property type="entry name" value="ABC transporter involved in vitamin B12 uptake, BtuC"/>
    <property type="match status" value="1"/>
</dbReference>
<comment type="subcellular location">
    <subcellularLocation>
        <location evidence="1">Cell membrane</location>
        <topology evidence="1">Multi-pass membrane protein</topology>
    </subcellularLocation>
</comment>
<sequence length="354" mass="38259">MKRFGDGIQSEKMLKWFFTLLILLILLIVSIFITVGMGAVAIPSECILSMVLEKGREAIASGSLDPFFHDLTPDEKIFFHIRLPRVIFGALVGMALAVAGGVMQGVFKNPMADPFILGISTGAAVGAIIGMTVLTSIGLYMRPLMAFLGAILTIFVVYNLARVGGKVAIDTLLLAGIAFGYFLYSVEWLLLIVFTDSPHEILSWLIGYLGNASWMDVEYTTAPVLLGVFLIFLFARDLNAMLLGDETAHYIGIGVESVRKILLALASLITAITVAFGGIIGFVGLIMPHMTRLIVGPDHRILLPASALFGAIFVIWTDTLARTVLAPAEVPVGVITPLFGAPLFIYLLVTRRRG</sequence>
<reference evidence="12" key="2">
    <citation type="journal article" date="2020" name="mSystems">
        <title>Genome- and Community-Level Interaction Insights into Carbon Utilization and Element Cycling Functions of Hydrothermarchaeota in Hydrothermal Sediment.</title>
        <authorList>
            <person name="Zhou Z."/>
            <person name="Liu Y."/>
            <person name="Xu W."/>
            <person name="Pan J."/>
            <person name="Luo Z.H."/>
            <person name="Li M."/>
        </authorList>
    </citation>
    <scope>NUCLEOTIDE SEQUENCE [LARGE SCALE GENOMIC DNA]</scope>
    <source>
        <strain evidence="12">HyVt-386</strain>
    </source>
</reference>
<feature type="transmembrane region" description="Helical" evidence="11">
    <location>
        <begin position="20"/>
        <end position="42"/>
    </location>
</feature>
<evidence type="ECO:0000256" key="3">
    <source>
        <dbReference type="ARBA" id="ARBA00022448"/>
    </source>
</evidence>
<dbReference type="CDD" id="cd06550">
    <property type="entry name" value="TM_ABC_iron-siderophores_like"/>
    <property type="match status" value="1"/>
</dbReference>
<dbReference type="EMBL" id="DRIE01000066">
    <property type="protein sequence ID" value="HEC57008.1"/>
    <property type="molecule type" value="Genomic_DNA"/>
</dbReference>
<dbReference type="Pfam" id="PF01032">
    <property type="entry name" value="FecCD"/>
    <property type="match status" value="1"/>
</dbReference>
<feature type="transmembrane region" description="Helical" evidence="11">
    <location>
        <begin position="299"/>
        <end position="316"/>
    </location>
</feature>
<feature type="transmembrane region" description="Helical" evidence="11">
    <location>
        <begin position="328"/>
        <end position="349"/>
    </location>
</feature>
<feature type="transmembrane region" description="Helical" evidence="11">
    <location>
        <begin position="262"/>
        <end position="287"/>
    </location>
</feature>
<dbReference type="EMBL" id="LYOR01000011">
    <property type="protein sequence ID" value="OFV65505.1"/>
    <property type="molecule type" value="Genomic_DNA"/>
</dbReference>
<organism evidence="13 14">
    <name type="scientific">Candidatus Syntropharchaeum butanivorans</name>
    <dbReference type="NCBI Taxonomy" id="1839936"/>
    <lineage>
        <taxon>Archaea</taxon>
        <taxon>Methanobacteriati</taxon>
        <taxon>Methanobacteriota</taxon>
        <taxon>Stenosarchaea group</taxon>
        <taxon>Methanomicrobia</taxon>
        <taxon>Methanosarcinales</taxon>
        <taxon>ANME-2 cluster</taxon>
        <taxon>Candidatus Syntropharchaeum</taxon>
    </lineage>
</organism>
<evidence type="ECO:0000256" key="2">
    <source>
        <dbReference type="ARBA" id="ARBA00007935"/>
    </source>
</evidence>
<evidence type="ECO:0000256" key="7">
    <source>
        <dbReference type="ARBA" id="ARBA00023136"/>
    </source>
</evidence>
<evidence type="ECO:0000256" key="9">
    <source>
        <dbReference type="ARBA" id="ARBA00064420"/>
    </source>
</evidence>
<accession>A0A1F2P2U7</accession>
<evidence type="ECO:0000256" key="6">
    <source>
        <dbReference type="ARBA" id="ARBA00022989"/>
    </source>
</evidence>
<comment type="subunit">
    <text evidence="9">The complex is composed of two ATP-binding proteins (BtuD), two transmembrane proteins (BtuC) and a solute-binding protein (BtuF).</text>
</comment>
<keyword evidence="14" id="KW-1185">Reference proteome</keyword>
<dbReference type="AlphaFoldDB" id="A0A1F2P2U7"/>
<evidence type="ECO:0000256" key="10">
    <source>
        <dbReference type="ARBA" id="ARBA00071366"/>
    </source>
</evidence>
<dbReference type="PATRIC" id="fig|1839936.3.peg.1560"/>
<dbReference type="Proteomes" id="UP000885936">
    <property type="component" value="Unassembled WGS sequence"/>
</dbReference>
<proteinExistence type="inferred from homology"/>
<dbReference type="STRING" id="1839936.SBU_001535"/>
<evidence type="ECO:0000256" key="11">
    <source>
        <dbReference type="SAM" id="Phobius"/>
    </source>
</evidence>
<feature type="transmembrane region" description="Helical" evidence="11">
    <location>
        <begin position="140"/>
        <end position="160"/>
    </location>
</feature>
<dbReference type="PANTHER" id="PTHR30472:SF25">
    <property type="entry name" value="ABC TRANSPORTER PERMEASE PROTEIN MJ0876-RELATED"/>
    <property type="match status" value="1"/>
</dbReference>
<evidence type="ECO:0000313" key="12">
    <source>
        <dbReference type="EMBL" id="HEC57008.1"/>
    </source>
</evidence>
<dbReference type="GO" id="GO:0033214">
    <property type="term" value="P:siderophore-iron import into cell"/>
    <property type="evidence" value="ECO:0007669"/>
    <property type="project" value="TreeGrafter"/>
</dbReference>
<reference evidence="13 14" key="1">
    <citation type="submission" date="2016-05" db="EMBL/GenBank/DDBJ databases">
        <title>Microbial consortia oxidize butane by reversing methanogenesis.</title>
        <authorList>
            <person name="Laso-Perez R."/>
            <person name="Richter M."/>
            <person name="Wegener G."/>
            <person name="Musat F."/>
        </authorList>
    </citation>
    <scope>NUCLEOTIDE SEQUENCE [LARGE SCALE GENOMIC DNA]</scope>
    <source>
        <strain evidence="13">BOX1</strain>
    </source>
</reference>
<evidence type="ECO:0000313" key="13">
    <source>
        <dbReference type="EMBL" id="OFV65505.1"/>
    </source>
</evidence>
<dbReference type="GO" id="GO:0022857">
    <property type="term" value="F:transmembrane transporter activity"/>
    <property type="evidence" value="ECO:0007669"/>
    <property type="project" value="InterPro"/>
</dbReference>
<keyword evidence="3" id="KW-0813">Transport</keyword>
<dbReference type="PANTHER" id="PTHR30472">
    <property type="entry name" value="FERRIC ENTEROBACTIN TRANSPORT SYSTEM PERMEASE PROTEIN"/>
    <property type="match status" value="1"/>
</dbReference>
<evidence type="ECO:0000256" key="8">
    <source>
        <dbReference type="ARBA" id="ARBA00053891"/>
    </source>
</evidence>
<gene>
    <name evidence="12" type="ORF">ENI32_03885</name>
    <name evidence="13" type="ORF">SBU_001535</name>
</gene>
<dbReference type="FunFam" id="1.10.3470.10:FF:000001">
    <property type="entry name" value="Vitamin B12 ABC transporter permease BtuC"/>
    <property type="match status" value="1"/>
</dbReference>
<evidence type="ECO:0000313" key="14">
    <source>
        <dbReference type="Proteomes" id="UP000185779"/>
    </source>
</evidence>
<feature type="transmembrane region" description="Helical" evidence="11">
    <location>
        <begin position="224"/>
        <end position="242"/>
    </location>
</feature>
<dbReference type="InterPro" id="IPR037294">
    <property type="entry name" value="ABC_BtuC-like"/>
</dbReference>
<protein>
    <recommendedName>
        <fullName evidence="10">Cobalamin import system permease protein BtuC</fullName>
    </recommendedName>
</protein>
<evidence type="ECO:0000256" key="5">
    <source>
        <dbReference type="ARBA" id="ARBA00022692"/>
    </source>
</evidence>
<feature type="transmembrane region" description="Helical" evidence="11">
    <location>
        <begin position="172"/>
        <end position="195"/>
    </location>
</feature>
<keyword evidence="4" id="KW-1003">Cell membrane</keyword>
<comment type="caution">
    <text evidence="13">The sequence shown here is derived from an EMBL/GenBank/DDBJ whole genome shotgun (WGS) entry which is preliminary data.</text>
</comment>
<comment type="similarity">
    <text evidence="2">Belongs to the binding-protein-dependent transport system permease family. FecCD subfamily.</text>
</comment>
<evidence type="ECO:0000256" key="4">
    <source>
        <dbReference type="ARBA" id="ARBA00022475"/>
    </source>
</evidence>
<feature type="transmembrane region" description="Helical" evidence="11">
    <location>
        <begin position="114"/>
        <end position="134"/>
    </location>
</feature>
<dbReference type="InterPro" id="IPR000522">
    <property type="entry name" value="ABC_transptr_permease_BtuC"/>
</dbReference>
<dbReference type="GO" id="GO:0005886">
    <property type="term" value="C:plasma membrane"/>
    <property type="evidence" value="ECO:0007669"/>
    <property type="project" value="UniProtKB-SubCell"/>
</dbReference>
<keyword evidence="6 11" id="KW-1133">Transmembrane helix</keyword>
<dbReference type="SUPFAM" id="SSF81345">
    <property type="entry name" value="ABC transporter involved in vitamin B12 uptake, BtuC"/>
    <property type="match status" value="1"/>
</dbReference>
<comment type="function">
    <text evidence="8">Required for corrinoid utilization. Probably part of the ABC transporter complex BtuCDF involved in cobalamin (vitamin B12) import. Probably involved in the translocation of the substrate across the membrane.</text>
</comment>
<keyword evidence="7 11" id="KW-0472">Membrane</keyword>
<feature type="transmembrane region" description="Helical" evidence="11">
    <location>
        <begin position="86"/>
        <end position="107"/>
    </location>
</feature>
<keyword evidence="5 11" id="KW-0812">Transmembrane</keyword>
<dbReference type="Proteomes" id="UP000185779">
    <property type="component" value="Unassembled WGS sequence"/>
</dbReference>